<comment type="similarity">
    <text evidence="7">Belongs to the ABC transporter superfamily. Spermidine/putrescine importer (TC 3.A.1.11.1) family.</text>
</comment>
<dbReference type="PROSITE" id="PS50893">
    <property type="entry name" value="ABC_TRANSPORTER_2"/>
    <property type="match status" value="1"/>
</dbReference>
<dbReference type="EC" id="7.6.2.11" evidence="7"/>
<evidence type="ECO:0000313" key="10">
    <source>
        <dbReference type="Proteomes" id="UP000037178"/>
    </source>
</evidence>
<name>A0A0J9E9B3_9RHOB</name>
<dbReference type="PATRIC" id="fig|1675527.3.peg.4559"/>
<comment type="caution">
    <text evidence="9">The sequence shown here is derived from an EMBL/GenBank/DDBJ whole genome shotgun (WGS) entry which is preliminary data.</text>
</comment>
<accession>A0A0J9E9B3</accession>
<dbReference type="NCBIfam" id="TIGR01187">
    <property type="entry name" value="potA"/>
    <property type="match status" value="1"/>
</dbReference>
<keyword evidence="1 7" id="KW-0813">Transport</keyword>
<dbReference type="InterPro" id="IPR050093">
    <property type="entry name" value="ABC_SmlMolc_Importer"/>
</dbReference>
<evidence type="ECO:0000256" key="2">
    <source>
        <dbReference type="ARBA" id="ARBA00022475"/>
    </source>
</evidence>
<dbReference type="AlphaFoldDB" id="A0A0J9E9B3"/>
<dbReference type="Pfam" id="PF00005">
    <property type="entry name" value="ABC_tran"/>
    <property type="match status" value="1"/>
</dbReference>
<dbReference type="FunFam" id="3.40.50.300:FF:000133">
    <property type="entry name" value="Spermidine/putrescine import ATP-binding protein PotA"/>
    <property type="match status" value="1"/>
</dbReference>
<dbReference type="PROSITE" id="PS00211">
    <property type="entry name" value="ABC_TRANSPORTER_1"/>
    <property type="match status" value="1"/>
</dbReference>
<dbReference type="STRING" id="1675527.AIOL_004357"/>
<evidence type="ECO:0000256" key="6">
    <source>
        <dbReference type="ARBA" id="ARBA00023136"/>
    </source>
</evidence>
<keyword evidence="2 7" id="KW-1003">Cell membrane</keyword>
<keyword evidence="4 7" id="KW-0067">ATP-binding</keyword>
<dbReference type="InterPro" id="IPR027417">
    <property type="entry name" value="P-loop_NTPase"/>
</dbReference>
<dbReference type="InterPro" id="IPR008995">
    <property type="entry name" value="Mo/tungstate-bd_C_term_dom"/>
</dbReference>
<dbReference type="PANTHER" id="PTHR42781:SF4">
    <property type="entry name" value="SPERMIDINE_PUTRESCINE IMPORT ATP-BINDING PROTEIN POTA"/>
    <property type="match status" value="1"/>
</dbReference>
<keyword evidence="10" id="KW-1185">Reference proteome</keyword>
<reference evidence="9 10" key="1">
    <citation type="submission" date="2015-06" db="EMBL/GenBank/DDBJ databases">
        <title>Draft genome sequence of an Alphaproteobacteria species associated to the Mediterranean sponge Oscarella lobularis.</title>
        <authorList>
            <person name="Jourda C."/>
            <person name="Santini S."/>
            <person name="Claverie J.-M."/>
        </authorList>
    </citation>
    <scope>NUCLEOTIDE SEQUENCE [LARGE SCALE GENOMIC DNA]</scope>
    <source>
        <strain evidence="9">IGS</strain>
    </source>
</reference>
<dbReference type="SUPFAM" id="SSF52540">
    <property type="entry name" value="P-loop containing nucleoside triphosphate hydrolases"/>
    <property type="match status" value="1"/>
</dbReference>
<sequence length="363" mass="39281">MKASTLSDAALPIAIRDLTKRYGPVYALNAVDLDVHSGEFLTLLGPSGSGKTTLLMAIAGFNRPDSGSIKFGAEEVILKPPHKRDVGMVFQSYALFPQMSVADNIGFPLKLRGVGAPERAARVEEALETVQLGGFGARGIDQLSGGQRQRVALARAFVFGPRILLMDEPLSALDKKLRERMQIELKHLHRKLGVTTVYVTHDQREALTMSDRIAVINDGQLVQLDAPEVIYNAPANAFVADFIGESTMLPLTRGASGLMYRDQKIAETRDGESWSLVVRPERLFFAAQDAQSDDNTIVLRGTLRETVFQGESEMALVALDNGIELAFRFGTGATTNSTGGGLGEQVAVGLNRKDVIIIPGETT</sequence>
<dbReference type="OrthoDB" id="9802264at2"/>
<dbReference type="GO" id="GO:0015417">
    <property type="term" value="F:ABC-type polyamine transporter activity"/>
    <property type="evidence" value="ECO:0007669"/>
    <property type="project" value="UniProtKB-EC"/>
</dbReference>
<protein>
    <recommendedName>
        <fullName evidence="7">Spermidine/putrescine import ATP-binding protein PotA</fullName>
        <ecNumber evidence="7">7.6.2.11</ecNumber>
    </recommendedName>
</protein>
<dbReference type="InterPro" id="IPR017871">
    <property type="entry name" value="ABC_transporter-like_CS"/>
</dbReference>
<evidence type="ECO:0000256" key="5">
    <source>
        <dbReference type="ARBA" id="ARBA00022967"/>
    </source>
</evidence>
<evidence type="ECO:0000259" key="8">
    <source>
        <dbReference type="PROSITE" id="PS50893"/>
    </source>
</evidence>
<dbReference type="Proteomes" id="UP000037178">
    <property type="component" value="Unassembled WGS sequence"/>
</dbReference>
<keyword evidence="5 7" id="KW-1278">Translocase</keyword>
<dbReference type="GO" id="GO:0005524">
    <property type="term" value="F:ATP binding"/>
    <property type="evidence" value="ECO:0007669"/>
    <property type="project" value="UniProtKB-KW"/>
</dbReference>
<dbReference type="GO" id="GO:0016887">
    <property type="term" value="F:ATP hydrolysis activity"/>
    <property type="evidence" value="ECO:0007669"/>
    <property type="project" value="InterPro"/>
</dbReference>
<evidence type="ECO:0000256" key="7">
    <source>
        <dbReference type="RuleBase" id="RU364083"/>
    </source>
</evidence>
<dbReference type="GO" id="GO:0015847">
    <property type="term" value="P:putrescine transport"/>
    <property type="evidence" value="ECO:0007669"/>
    <property type="project" value="UniProtKB-ARBA"/>
</dbReference>
<proteinExistence type="inferred from homology"/>
<dbReference type="Gene3D" id="2.40.50.100">
    <property type="match status" value="1"/>
</dbReference>
<keyword evidence="3 7" id="KW-0547">Nucleotide-binding</keyword>
<dbReference type="GO" id="GO:0043190">
    <property type="term" value="C:ATP-binding cassette (ABC) transporter complex"/>
    <property type="evidence" value="ECO:0007669"/>
    <property type="project" value="InterPro"/>
</dbReference>
<dbReference type="Gene3D" id="3.40.50.300">
    <property type="entry name" value="P-loop containing nucleotide triphosphate hydrolases"/>
    <property type="match status" value="1"/>
</dbReference>
<evidence type="ECO:0000256" key="3">
    <source>
        <dbReference type="ARBA" id="ARBA00022741"/>
    </source>
</evidence>
<dbReference type="PANTHER" id="PTHR42781">
    <property type="entry name" value="SPERMIDINE/PUTRESCINE IMPORT ATP-BINDING PROTEIN POTA"/>
    <property type="match status" value="1"/>
</dbReference>
<gene>
    <name evidence="7" type="primary">potA</name>
    <name evidence="9" type="ORF">AIOL_004357</name>
</gene>
<feature type="domain" description="ABC transporter" evidence="8">
    <location>
        <begin position="13"/>
        <end position="243"/>
    </location>
</feature>
<dbReference type="SUPFAM" id="SSF50331">
    <property type="entry name" value="MOP-like"/>
    <property type="match status" value="1"/>
</dbReference>
<dbReference type="EMBL" id="LFTY01000002">
    <property type="protein sequence ID" value="KMW59375.1"/>
    <property type="molecule type" value="Genomic_DNA"/>
</dbReference>
<dbReference type="InterPro" id="IPR005893">
    <property type="entry name" value="PotA-like"/>
</dbReference>
<comment type="subunit">
    <text evidence="7">The complex is composed of two ATP-binding proteins (PotA), two transmembrane proteins (PotB and PotC) and a solute-binding protein (PotD).</text>
</comment>
<dbReference type="InterPro" id="IPR013611">
    <property type="entry name" value="Transp-assoc_OB_typ2"/>
</dbReference>
<comment type="catalytic activity">
    <reaction evidence="7">
        <text>ATP + H2O + polyamine-[polyamine-binding protein]Side 1 = ADP + phosphate + polyamineSide 2 + [polyamine-binding protein]Side 1.</text>
        <dbReference type="EC" id="7.6.2.11"/>
    </reaction>
</comment>
<evidence type="ECO:0000313" key="9">
    <source>
        <dbReference type="EMBL" id="KMW59375.1"/>
    </source>
</evidence>
<dbReference type="InterPro" id="IPR003593">
    <property type="entry name" value="AAA+_ATPase"/>
</dbReference>
<comment type="function">
    <text evidence="7">Part of the ABC transporter complex PotABCD involved in spermidine/putrescine import. Responsible for energy coupling to the transport system.</text>
</comment>
<evidence type="ECO:0000256" key="1">
    <source>
        <dbReference type="ARBA" id="ARBA00022448"/>
    </source>
</evidence>
<dbReference type="SMART" id="SM00382">
    <property type="entry name" value="AAA"/>
    <property type="match status" value="1"/>
</dbReference>
<evidence type="ECO:0000256" key="4">
    <source>
        <dbReference type="ARBA" id="ARBA00022840"/>
    </source>
</evidence>
<dbReference type="Pfam" id="PF08402">
    <property type="entry name" value="TOBE_2"/>
    <property type="match status" value="1"/>
</dbReference>
<dbReference type="InterPro" id="IPR003439">
    <property type="entry name" value="ABC_transporter-like_ATP-bd"/>
</dbReference>
<keyword evidence="6 7" id="KW-0472">Membrane</keyword>
<organism evidence="9 10">
    <name type="scientific">Candidatus Rhodobacter oscarellae</name>
    <dbReference type="NCBI Taxonomy" id="1675527"/>
    <lineage>
        <taxon>Bacteria</taxon>
        <taxon>Pseudomonadati</taxon>
        <taxon>Pseudomonadota</taxon>
        <taxon>Alphaproteobacteria</taxon>
        <taxon>Rhodobacterales</taxon>
        <taxon>Rhodobacter group</taxon>
        <taxon>Rhodobacter</taxon>
    </lineage>
</organism>